<feature type="transmembrane region" description="Helical" evidence="6">
    <location>
        <begin position="303"/>
        <end position="328"/>
    </location>
</feature>
<dbReference type="GO" id="GO:0005886">
    <property type="term" value="C:plasma membrane"/>
    <property type="evidence" value="ECO:0007669"/>
    <property type="project" value="TreeGrafter"/>
</dbReference>
<reference evidence="8" key="1">
    <citation type="submission" date="2022-11" db="EMBL/GenBank/DDBJ databases">
        <authorList>
            <person name="Petersen C."/>
        </authorList>
    </citation>
    <scope>NUCLEOTIDE SEQUENCE</scope>
    <source>
        <strain evidence="8">IBT 34128</strain>
    </source>
</reference>
<dbReference type="Gene3D" id="1.20.1720.10">
    <property type="entry name" value="Multidrug resistance protein D"/>
    <property type="match status" value="1"/>
</dbReference>
<feature type="compositionally biased region" description="Polar residues" evidence="5">
    <location>
        <begin position="1"/>
        <end position="11"/>
    </location>
</feature>
<keyword evidence="2 6" id="KW-0812">Transmembrane</keyword>
<feature type="compositionally biased region" description="Basic and acidic residues" evidence="5">
    <location>
        <begin position="532"/>
        <end position="542"/>
    </location>
</feature>
<dbReference type="InterPro" id="IPR011701">
    <property type="entry name" value="MFS"/>
</dbReference>
<evidence type="ECO:0000256" key="4">
    <source>
        <dbReference type="ARBA" id="ARBA00023136"/>
    </source>
</evidence>
<evidence type="ECO:0000256" key="3">
    <source>
        <dbReference type="ARBA" id="ARBA00022989"/>
    </source>
</evidence>
<feature type="transmembrane region" description="Helical" evidence="6">
    <location>
        <begin position="504"/>
        <end position="522"/>
    </location>
</feature>
<feature type="transmembrane region" description="Helical" evidence="6">
    <location>
        <begin position="167"/>
        <end position="190"/>
    </location>
</feature>
<gene>
    <name evidence="8" type="ORF">NUU61_002439</name>
</gene>
<dbReference type="Proteomes" id="UP001141434">
    <property type="component" value="Unassembled WGS sequence"/>
</dbReference>
<feature type="compositionally biased region" description="Basic and acidic residues" evidence="5">
    <location>
        <begin position="549"/>
        <end position="567"/>
    </location>
</feature>
<proteinExistence type="predicted"/>
<feature type="transmembrane region" description="Helical" evidence="6">
    <location>
        <begin position="131"/>
        <end position="155"/>
    </location>
</feature>
<feature type="transmembrane region" description="Helical" evidence="6">
    <location>
        <begin position="397"/>
        <end position="419"/>
    </location>
</feature>
<comment type="subcellular location">
    <subcellularLocation>
        <location evidence="1">Membrane</location>
        <topology evidence="1">Multi-pass membrane protein</topology>
    </subcellularLocation>
</comment>
<dbReference type="CDD" id="cd17502">
    <property type="entry name" value="MFS_Azr1_MDR_like"/>
    <property type="match status" value="1"/>
</dbReference>
<feature type="transmembrane region" description="Helical" evidence="6">
    <location>
        <begin position="38"/>
        <end position="58"/>
    </location>
</feature>
<dbReference type="Gene3D" id="1.20.1250.20">
    <property type="entry name" value="MFS general substrate transporter like domains"/>
    <property type="match status" value="1"/>
</dbReference>
<dbReference type="PANTHER" id="PTHR23501:SF201">
    <property type="entry name" value="MFS AFLATOXIN EFFLUX PUMP"/>
    <property type="match status" value="1"/>
</dbReference>
<dbReference type="GeneID" id="81392189"/>
<dbReference type="Pfam" id="PF07690">
    <property type="entry name" value="MFS_1"/>
    <property type="match status" value="1"/>
</dbReference>
<feature type="region of interest" description="Disordered" evidence="5">
    <location>
        <begin position="532"/>
        <end position="574"/>
    </location>
</feature>
<dbReference type="FunFam" id="1.20.1720.10:FF:000012">
    <property type="entry name" value="MFS toxin efflux pump (AflT)"/>
    <property type="match status" value="1"/>
</dbReference>
<protein>
    <submittedName>
        <fullName evidence="8">Major facilitator superfamily domain-containing protein</fullName>
    </submittedName>
</protein>
<dbReference type="PANTHER" id="PTHR23501">
    <property type="entry name" value="MAJOR FACILITATOR SUPERFAMILY"/>
    <property type="match status" value="1"/>
</dbReference>
<name>A0A9W9KHA4_9EURO</name>
<keyword evidence="4 6" id="KW-0472">Membrane</keyword>
<feature type="transmembrane region" description="Helical" evidence="6">
    <location>
        <begin position="105"/>
        <end position="125"/>
    </location>
</feature>
<evidence type="ECO:0000313" key="8">
    <source>
        <dbReference type="EMBL" id="KAJ5105092.1"/>
    </source>
</evidence>
<feature type="transmembrane region" description="Helical" evidence="6">
    <location>
        <begin position="236"/>
        <end position="254"/>
    </location>
</feature>
<evidence type="ECO:0000256" key="6">
    <source>
        <dbReference type="SAM" id="Phobius"/>
    </source>
</evidence>
<sequence length="574" mass="62332">MNRPASSQDQTVPVDEQRPPAPPGGLPGRHYQPKTLRFWLIVLCNFLALFLVALDRTIVTTAIPRITDDFKSLSDIGWYGSAYMLTSATSQLIFGRIYKSYNMKLVFLTTVVIFEIGSAICGAAPSSKAFIAGRAIAGFASAGIFSGCTLVMISMVPLHKRPIFQGLFGAVFGIASVMGPLVGGGLTSGVTWRWCFYINLPIGAVSLAFMALVWNPEMSKYEPASIGTHIKRLDPLGTFFLVPSIVSLLLAFQWGGSKYAWSNCRIIALFVLFGVLILAFAAVQILLPDTATIPARVITRRSILCAALFTFFSASAMMMTIYYVPIWFQTVKLVNPVKSGIHTLPLVLSLVAASIISGFTTQKIGYYVPAMYLCPCLLSVGLGLMSTFNLDTGSSHWIGYQFLCGFGLGLGMQNSGLVVQRILPFSDVSIGIALMFFLQQLGGSIFTTVGQTILNNILVSKLSEIPGVDSSKVLHEGATHLGSVVPAKYMAVVQQVYNLACTRIFLAAMGLALAALLSSLGMEWKCIKKGRNGQERLDRPDDSNTMLIDEAKQEDHRDDKGLAEHSKHNTSNVR</sequence>
<dbReference type="RefSeq" id="XP_056514088.1">
    <property type="nucleotide sequence ID" value="XM_056653021.1"/>
</dbReference>
<dbReference type="InterPro" id="IPR036259">
    <property type="entry name" value="MFS_trans_sf"/>
</dbReference>
<evidence type="ECO:0000256" key="2">
    <source>
        <dbReference type="ARBA" id="ARBA00022692"/>
    </source>
</evidence>
<dbReference type="GO" id="GO:0022857">
    <property type="term" value="F:transmembrane transporter activity"/>
    <property type="evidence" value="ECO:0007669"/>
    <property type="project" value="InterPro"/>
</dbReference>
<feature type="transmembrane region" description="Helical" evidence="6">
    <location>
        <begin position="196"/>
        <end position="215"/>
    </location>
</feature>
<dbReference type="InterPro" id="IPR020846">
    <property type="entry name" value="MFS_dom"/>
</dbReference>
<dbReference type="AlphaFoldDB" id="A0A9W9KHA4"/>
<evidence type="ECO:0000259" key="7">
    <source>
        <dbReference type="PROSITE" id="PS50850"/>
    </source>
</evidence>
<accession>A0A9W9KHA4</accession>
<evidence type="ECO:0000313" key="9">
    <source>
        <dbReference type="Proteomes" id="UP001141434"/>
    </source>
</evidence>
<feature type="transmembrane region" description="Helical" evidence="6">
    <location>
        <begin position="266"/>
        <end position="287"/>
    </location>
</feature>
<feature type="transmembrane region" description="Helical" evidence="6">
    <location>
        <begin position="366"/>
        <end position="385"/>
    </location>
</feature>
<feature type="transmembrane region" description="Helical" evidence="6">
    <location>
        <begin position="78"/>
        <end position="98"/>
    </location>
</feature>
<keyword evidence="3 6" id="KW-1133">Transmembrane helix</keyword>
<dbReference type="EMBL" id="JAPMSZ010000004">
    <property type="protein sequence ID" value="KAJ5105092.1"/>
    <property type="molecule type" value="Genomic_DNA"/>
</dbReference>
<feature type="domain" description="Major facilitator superfamily (MFS) profile" evidence="7">
    <location>
        <begin position="41"/>
        <end position="527"/>
    </location>
</feature>
<comment type="caution">
    <text evidence="8">The sequence shown here is derived from an EMBL/GenBank/DDBJ whole genome shotgun (WGS) entry which is preliminary data.</text>
</comment>
<dbReference type="OrthoDB" id="10021397at2759"/>
<feature type="transmembrane region" description="Helical" evidence="6">
    <location>
        <begin position="431"/>
        <end position="454"/>
    </location>
</feature>
<feature type="transmembrane region" description="Helical" evidence="6">
    <location>
        <begin position="340"/>
        <end position="359"/>
    </location>
</feature>
<evidence type="ECO:0000256" key="5">
    <source>
        <dbReference type="SAM" id="MobiDB-lite"/>
    </source>
</evidence>
<dbReference type="SUPFAM" id="SSF103473">
    <property type="entry name" value="MFS general substrate transporter"/>
    <property type="match status" value="1"/>
</dbReference>
<feature type="region of interest" description="Disordered" evidence="5">
    <location>
        <begin position="1"/>
        <end position="27"/>
    </location>
</feature>
<keyword evidence="9" id="KW-1185">Reference proteome</keyword>
<dbReference type="FunFam" id="1.20.1250.20:FF:000196">
    <property type="entry name" value="MFS toxin efflux pump (AflT)"/>
    <property type="match status" value="1"/>
</dbReference>
<reference evidence="8" key="2">
    <citation type="journal article" date="2023" name="IMA Fungus">
        <title>Comparative genomic study of the Penicillium genus elucidates a diverse pangenome and 15 lateral gene transfer events.</title>
        <authorList>
            <person name="Petersen C."/>
            <person name="Sorensen T."/>
            <person name="Nielsen M.R."/>
            <person name="Sondergaard T.E."/>
            <person name="Sorensen J.L."/>
            <person name="Fitzpatrick D.A."/>
            <person name="Frisvad J.C."/>
            <person name="Nielsen K.L."/>
        </authorList>
    </citation>
    <scope>NUCLEOTIDE SEQUENCE</scope>
    <source>
        <strain evidence="8">IBT 34128</strain>
    </source>
</reference>
<organism evidence="8 9">
    <name type="scientific">Penicillium alfredii</name>
    <dbReference type="NCBI Taxonomy" id="1506179"/>
    <lineage>
        <taxon>Eukaryota</taxon>
        <taxon>Fungi</taxon>
        <taxon>Dikarya</taxon>
        <taxon>Ascomycota</taxon>
        <taxon>Pezizomycotina</taxon>
        <taxon>Eurotiomycetes</taxon>
        <taxon>Eurotiomycetidae</taxon>
        <taxon>Eurotiales</taxon>
        <taxon>Aspergillaceae</taxon>
        <taxon>Penicillium</taxon>
    </lineage>
</organism>
<dbReference type="PROSITE" id="PS50850">
    <property type="entry name" value="MFS"/>
    <property type="match status" value="1"/>
</dbReference>
<evidence type="ECO:0000256" key="1">
    <source>
        <dbReference type="ARBA" id="ARBA00004141"/>
    </source>
</evidence>